<evidence type="ECO:0000256" key="4">
    <source>
        <dbReference type="ARBA" id="ARBA00022989"/>
    </source>
</evidence>
<dbReference type="InterPro" id="IPR022791">
    <property type="entry name" value="L-PG_synthase/AglD"/>
</dbReference>
<dbReference type="NCBIfam" id="TIGR00374">
    <property type="entry name" value="flippase-like domain"/>
    <property type="match status" value="1"/>
</dbReference>
<gene>
    <name evidence="6" type="primary">mprF</name>
    <name evidence="7" type="ORF">OCV61_01275</name>
</gene>
<sequence>MSSKRKTIFNLVFLVVVFVLTIHFVFRGEDIGDILQAVRDADWRYLLLGLVCVILFILGESTIIFYMMRTLGAKVKMGHCALYSFVGFFFSCITPSASGGQPMQIYFMKKDKMPVPVTTLVLMIVTITYKAVLVLIGVVAAIFGSGFLRGYLGDYMWVFYLGLGLNIFCVTLMLTLVFAPGLAKWLMVKGLKLLEHVKFLKKKESRLKKLEESMDQYHATAAFWAGHKRIILNVFLITLVQRCILFTITYWVYRSLGLHSVGFFAITLLQSMISVSVDMLPLPGGMGISETLYIRMFEPVFGDLLLPSMLLSRGLSYYGQMLISAIMTCVAYFVIRDDTQTEKKEKSVC</sequence>
<feature type="transmembrane region" description="Helical" evidence="6">
    <location>
        <begin position="315"/>
        <end position="335"/>
    </location>
</feature>
<feature type="transmembrane region" description="Helical" evidence="6">
    <location>
        <begin position="120"/>
        <end position="143"/>
    </location>
</feature>
<organism evidence="7 8">
    <name type="scientific">Blautia ammoniilytica</name>
    <dbReference type="NCBI Taxonomy" id="2981782"/>
    <lineage>
        <taxon>Bacteria</taxon>
        <taxon>Bacillati</taxon>
        <taxon>Bacillota</taxon>
        <taxon>Clostridia</taxon>
        <taxon>Lachnospirales</taxon>
        <taxon>Lachnospiraceae</taxon>
        <taxon>Blautia</taxon>
    </lineage>
</organism>
<evidence type="ECO:0000313" key="8">
    <source>
        <dbReference type="Proteomes" id="UP001652409"/>
    </source>
</evidence>
<comment type="caution">
    <text evidence="7">The sequence shown here is derived from an EMBL/GenBank/DDBJ whole genome shotgun (WGS) entry which is preliminary data.</text>
</comment>
<evidence type="ECO:0000256" key="5">
    <source>
        <dbReference type="ARBA" id="ARBA00023136"/>
    </source>
</evidence>
<keyword evidence="6" id="KW-0808">Transferase</keyword>
<evidence type="ECO:0000313" key="7">
    <source>
        <dbReference type="EMBL" id="MCU6764038.1"/>
    </source>
</evidence>
<feature type="transmembrane region" description="Helical" evidence="6">
    <location>
        <begin position="155"/>
        <end position="179"/>
    </location>
</feature>
<dbReference type="RefSeq" id="WP_158420266.1">
    <property type="nucleotide sequence ID" value="NZ_JAOQJL010000002.1"/>
</dbReference>
<feature type="transmembrane region" description="Helical" evidence="6">
    <location>
        <begin position="230"/>
        <end position="253"/>
    </location>
</feature>
<keyword evidence="6" id="KW-0443">Lipid metabolism</keyword>
<comment type="similarity">
    <text evidence="6">Belongs to the LPG synthase family.</text>
</comment>
<keyword evidence="3 6" id="KW-0812">Transmembrane</keyword>
<dbReference type="EMBL" id="JAOQJL010000002">
    <property type="protein sequence ID" value="MCU6764038.1"/>
    <property type="molecule type" value="Genomic_DNA"/>
</dbReference>
<proteinExistence type="inferred from homology"/>
<keyword evidence="6" id="KW-0046">Antibiotic resistance</keyword>
<comment type="function">
    <text evidence="6">Catalyzes the transfer of a lysyl group from L-lysyl-tRNA(Lys) to membrane-bound phosphatidylglycerol (PG), which produces lysylphosphatidylglycerol (LPG), a major component of the bacterial membrane with a positive net charge. LPG synthesis contributes to bacterial virulence as it is involved in the resistance mechanism against cationic antimicrobial peptides (CAMP) produces by the host's immune system (defensins, cathelicidins) and by the competing microorganisms.</text>
</comment>
<name>A0ABT2TP84_9FIRM</name>
<feature type="transmembrane region" description="Helical" evidence="6">
    <location>
        <begin position="260"/>
        <end position="277"/>
    </location>
</feature>
<dbReference type="PANTHER" id="PTHR37693">
    <property type="entry name" value="PHOSPHATIDYLGLYCEROL LYSYLTRANSFERASE"/>
    <property type="match status" value="1"/>
</dbReference>
<comment type="subcellular location">
    <subcellularLocation>
        <location evidence="1 6">Cell membrane</location>
        <topology evidence="1 6">Multi-pass membrane protein</topology>
    </subcellularLocation>
</comment>
<feature type="transmembrane region" description="Helical" evidence="6">
    <location>
        <begin position="80"/>
        <end position="100"/>
    </location>
</feature>
<evidence type="ECO:0000256" key="1">
    <source>
        <dbReference type="ARBA" id="ARBA00004651"/>
    </source>
</evidence>
<keyword evidence="2" id="KW-1003">Cell membrane</keyword>
<keyword evidence="5 6" id="KW-0472">Membrane</keyword>
<protein>
    <recommendedName>
        <fullName evidence="6">Phosphatidylglycerol lysyltransferase</fullName>
        <ecNumber evidence="6">2.3.2.3</ecNumber>
    </recommendedName>
    <alternativeName>
        <fullName evidence="6">Lysylphosphatidylglycerol synthase</fullName>
    </alternativeName>
</protein>
<feature type="transmembrane region" description="Helical" evidence="6">
    <location>
        <begin position="7"/>
        <end position="26"/>
    </location>
</feature>
<feature type="transmembrane region" description="Helical" evidence="6">
    <location>
        <begin position="46"/>
        <end position="68"/>
    </location>
</feature>
<comment type="catalytic activity">
    <reaction evidence="6">
        <text>L-lysyl-tRNA(Lys) + a 1,2-diacyl-sn-glycero-3-phospho-(1'-sn-glycerol) = a 1,2-diacyl-sn-glycero-3-phospho-1'-(3'-O-L-lysyl)-sn-glycerol + tRNA(Lys)</text>
        <dbReference type="Rhea" id="RHEA:10668"/>
        <dbReference type="Rhea" id="RHEA-COMP:9696"/>
        <dbReference type="Rhea" id="RHEA-COMP:9697"/>
        <dbReference type="ChEBI" id="CHEBI:64716"/>
        <dbReference type="ChEBI" id="CHEBI:75792"/>
        <dbReference type="ChEBI" id="CHEBI:78442"/>
        <dbReference type="ChEBI" id="CHEBI:78529"/>
        <dbReference type="EC" id="2.3.2.3"/>
    </reaction>
</comment>
<dbReference type="EC" id="2.3.2.3" evidence="6"/>
<keyword evidence="8" id="KW-1185">Reference proteome</keyword>
<keyword evidence="4 6" id="KW-1133">Transmembrane helix</keyword>
<dbReference type="PANTHER" id="PTHR37693:SF1">
    <property type="entry name" value="INTEGRAL MEMBRANE PROTEIN"/>
    <property type="match status" value="1"/>
</dbReference>
<evidence type="ECO:0000256" key="6">
    <source>
        <dbReference type="RuleBase" id="RU363042"/>
    </source>
</evidence>
<dbReference type="Pfam" id="PF03706">
    <property type="entry name" value="LPG_synthase_TM"/>
    <property type="match status" value="1"/>
</dbReference>
<reference evidence="7 8" key="1">
    <citation type="journal article" date="2021" name="ISME Commun">
        <title>Automated analysis of genomic sequences facilitates high-throughput and comprehensive description of bacteria.</title>
        <authorList>
            <person name="Hitch T.C.A."/>
        </authorList>
    </citation>
    <scope>NUCLEOTIDE SEQUENCE [LARGE SCALE GENOMIC DNA]</scope>
    <source>
        <strain evidence="7 8">Sanger_23</strain>
    </source>
</reference>
<accession>A0ABT2TP84</accession>
<dbReference type="Proteomes" id="UP001652409">
    <property type="component" value="Unassembled WGS sequence"/>
</dbReference>
<evidence type="ECO:0000256" key="2">
    <source>
        <dbReference type="ARBA" id="ARBA00022475"/>
    </source>
</evidence>
<evidence type="ECO:0000256" key="3">
    <source>
        <dbReference type="ARBA" id="ARBA00022692"/>
    </source>
</evidence>